<protein>
    <submittedName>
        <fullName evidence="1">Uncharacterized protein</fullName>
    </submittedName>
</protein>
<proteinExistence type="predicted"/>
<evidence type="ECO:0000313" key="1">
    <source>
        <dbReference type="EMBL" id="SFV50880.1"/>
    </source>
</evidence>
<dbReference type="EMBL" id="FPHG01000005">
    <property type="protein sequence ID" value="SFV50880.1"/>
    <property type="molecule type" value="Genomic_DNA"/>
</dbReference>
<reference evidence="1" key="1">
    <citation type="submission" date="2016-10" db="EMBL/GenBank/DDBJ databases">
        <authorList>
            <person name="de Groot N.N."/>
        </authorList>
    </citation>
    <scope>NUCLEOTIDE SEQUENCE</scope>
</reference>
<dbReference type="AlphaFoldDB" id="A0A1W1BBB7"/>
<accession>A0A1W1BBB7</accession>
<sequence>MSINLENMASEFNCSIDDIKNLLGGVASQIIVFTDMIESSIPSSDFETIKIASGMIMQEINGFDLSDIKSSVSDIISASNSEDIDSANSSFTSLKSAISDLNNI</sequence>
<organism evidence="1">
    <name type="scientific">hydrothermal vent metagenome</name>
    <dbReference type="NCBI Taxonomy" id="652676"/>
    <lineage>
        <taxon>unclassified sequences</taxon>
        <taxon>metagenomes</taxon>
        <taxon>ecological metagenomes</taxon>
    </lineage>
</organism>
<gene>
    <name evidence="1" type="ORF">MNB_SV-9-1216</name>
</gene>
<name>A0A1W1BBB7_9ZZZZ</name>